<evidence type="ECO:0000313" key="2">
    <source>
        <dbReference type="Proteomes" id="UP000537825"/>
    </source>
</evidence>
<organism evidence="1 2">
    <name type="scientific">Corallococcus exiguus</name>
    <dbReference type="NCBI Taxonomy" id="83462"/>
    <lineage>
        <taxon>Bacteria</taxon>
        <taxon>Pseudomonadati</taxon>
        <taxon>Myxococcota</taxon>
        <taxon>Myxococcia</taxon>
        <taxon>Myxococcales</taxon>
        <taxon>Cystobacterineae</taxon>
        <taxon>Myxococcaceae</taxon>
        <taxon>Corallococcus</taxon>
    </lineage>
</organism>
<proteinExistence type="predicted"/>
<evidence type="ECO:0000313" key="1">
    <source>
        <dbReference type="EMBL" id="NBC40460.1"/>
    </source>
</evidence>
<comment type="caution">
    <text evidence="1">The sequence shown here is derived from an EMBL/GenBank/DDBJ whole genome shotgun (WGS) entry which is preliminary data.</text>
</comment>
<protein>
    <submittedName>
        <fullName evidence="1">Uncharacterized protein</fullName>
    </submittedName>
</protein>
<name>A0A7X4Y7R0_9BACT</name>
<reference evidence="1 2" key="1">
    <citation type="submission" date="2020-01" db="EMBL/GenBank/DDBJ databases">
        <title>The draft genome sequence of Corallococcus exiguus DSM 14696.</title>
        <authorList>
            <person name="Zhang X."/>
            <person name="Zhu H."/>
        </authorList>
    </citation>
    <scope>NUCLEOTIDE SEQUENCE [LARGE SCALE GENOMIC DNA]</scope>
    <source>
        <strain evidence="1 2">DSM 14696</strain>
    </source>
</reference>
<dbReference type="EMBL" id="JAAAPK010000003">
    <property type="protein sequence ID" value="NBC40460.1"/>
    <property type="molecule type" value="Genomic_DNA"/>
</dbReference>
<dbReference type="RefSeq" id="WP_139917268.1">
    <property type="nucleotide sequence ID" value="NZ_CBCSLE010000110.1"/>
</dbReference>
<keyword evidence="2" id="KW-1185">Reference proteome</keyword>
<accession>A0A7X4Y7R0</accession>
<dbReference type="Proteomes" id="UP000537825">
    <property type="component" value="Unassembled WGS sequence"/>
</dbReference>
<gene>
    <name evidence="1" type="ORF">GTZ93_11550</name>
</gene>
<dbReference type="AlphaFoldDB" id="A0A7X4Y7R0"/>
<sequence>MPNQPTNPLVYKVTVNSRFVQMLLDALPGTTMALLSRQMNDFAARAARDAKPVPAGFVGFGEIESTDVDGYHIVFNNDLKERRLDIMGVVTRGCRCPVDARGQQGECRCSTSDIDELLKFIDTLAYIAASSGTSVTLPAHVWTRYAESRAPGQEDPTSVRMDCEPFGQVVIECMRGDQHIDTCSLLSLYRSGDLKRRRSLAD</sequence>